<dbReference type="EMBL" id="QYBC01000001">
    <property type="protein sequence ID" value="RYB07702.1"/>
    <property type="molecule type" value="Genomic_DNA"/>
</dbReference>
<protein>
    <submittedName>
        <fullName evidence="1">Uncharacterized protein</fullName>
    </submittedName>
</protein>
<accession>A0A4Q2RJG9</accession>
<comment type="caution">
    <text evidence="1">The sequence shown here is derived from an EMBL/GenBank/DDBJ whole genome shotgun (WGS) entry which is preliminary data.</text>
</comment>
<dbReference type="RefSeq" id="WP_129217172.1">
    <property type="nucleotide sequence ID" value="NZ_QYBC01000001.1"/>
</dbReference>
<name>A0A4Q2RJG9_9HYPH</name>
<keyword evidence="2" id="KW-1185">Reference proteome</keyword>
<evidence type="ECO:0000313" key="2">
    <source>
        <dbReference type="Proteomes" id="UP000289411"/>
    </source>
</evidence>
<gene>
    <name evidence="1" type="ORF">D3272_00780</name>
</gene>
<sequence>MTQTSGDPVVTRRFVHSNGTVSHFHVRGGRVLLTSVHPEHSGNPAEMDQAELLRAWDAVAAEARADGLIA</sequence>
<reference evidence="1 2" key="1">
    <citation type="submission" date="2018-09" db="EMBL/GenBank/DDBJ databases">
        <authorList>
            <person name="Grouzdev D.S."/>
            <person name="Krutkina M.S."/>
        </authorList>
    </citation>
    <scope>NUCLEOTIDE SEQUENCE [LARGE SCALE GENOMIC DNA]</scope>
    <source>
        <strain evidence="1 2">RmlP001</strain>
    </source>
</reference>
<dbReference type="AlphaFoldDB" id="A0A4Q2RJG9"/>
<proteinExistence type="predicted"/>
<dbReference type="OrthoDB" id="9900938at2"/>
<evidence type="ECO:0000313" key="1">
    <source>
        <dbReference type="EMBL" id="RYB07702.1"/>
    </source>
</evidence>
<reference evidence="1 2" key="2">
    <citation type="submission" date="2019-02" db="EMBL/GenBank/DDBJ databases">
        <title>'Lichenibacterium ramalinii' gen. nov. sp. nov., 'Lichenibacterium minor' gen. nov. sp. nov.</title>
        <authorList>
            <person name="Pankratov T."/>
        </authorList>
    </citation>
    <scope>NUCLEOTIDE SEQUENCE [LARGE SCALE GENOMIC DNA]</scope>
    <source>
        <strain evidence="1 2">RmlP001</strain>
    </source>
</reference>
<dbReference type="Proteomes" id="UP000289411">
    <property type="component" value="Unassembled WGS sequence"/>
</dbReference>
<organism evidence="1 2">
    <name type="scientific">Lichenibacterium ramalinae</name>
    <dbReference type="NCBI Taxonomy" id="2316527"/>
    <lineage>
        <taxon>Bacteria</taxon>
        <taxon>Pseudomonadati</taxon>
        <taxon>Pseudomonadota</taxon>
        <taxon>Alphaproteobacteria</taxon>
        <taxon>Hyphomicrobiales</taxon>
        <taxon>Lichenihabitantaceae</taxon>
        <taxon>Lichenibacterium</taxon>
    </lineage>
</organism>